<accession>A0AAW0P2Y6</accession>
<dbReference type="EMBL" id="JBBPFD010000011">
    <property type="protein sequence ID" value="KAK7907058.1"/>
    <property type="molecule type" value="Genomic_DNA"/>
</dbReference>
<gene>
    <name evidence="2" type="ORF">WMY93_015670</name>
</gene>
<proteinExistence type="predicted"/>
<evidence type="ECO:0000256" key="1">
    <source>
        <dbReference type="SAM" id="MobiDB-lite"/>
    </source>
</evidence>
<evidence type="ECO:0000313" key="2">
    <source>
        <dbReference type="EMBL" id="KAK7907058.1"/>
    </source>
</evidence>
<keyword evidence="3" id="KW-1185">Reference proteome</keyword>
<evidence type="ECO:0000313" key="3">
    <source>
        <dbReference type="Proteomes" id="UP001460270"/>
    </source>
</evidence>
<feature type="region of interest" description="Disordered" evidence="1">
    <location>
        <begin position="1"/>
        <end position="23"/>
    </location>
</feature>
<sequence length="229" mass="25921">MGEKLGQRRQWGEENRGKERGDTHIQQMNALRAQLRELFPGSGQELPPLCCCGSFWESHPDTAPTTAVLTTTQKVFSYQTVTILEAQGQDAVKELIQNLSTAEEFEHERFVFTAYVQALQTPSREPGLQPSREPVTSSLKRTCDLQPSREPETSSPQENLRPPGLKRTCDLQPSREHVTSSPQREPETSRPQENLRPPGLKRTCDLQPSREPETSRPQENLRPPALKRT</sequence>
<reference evidence="3" key="1">
    <citation type="submission" date="2024-04" db="EMBL/GenBank/DDBJ databases">
        <title>Salinicola lusitanus LLJ914,a marine bacterium isolated from the Okinawa Trough.</title>
        <authorList>
            <person name="Li J."/>
        </authorList>
    </citation>
    <scope>NUCLEOTIDE SEQUENCE [LARGE SCALE GENOMIC DNA]</scope>
</reference>
<feature type="compositionally biased region" description="Basic and acidic residues" evidence="1">
    <location>
        <begin position="167"/>
        <end position="190"/>
    </location>
</feature>
<feature type="region of interest" description="Disordered" evidence="1">
    <location>
        <begin position="121"/>
        <end position="229"/>
    </location>
</feature>
<dbReference type="AlphaFoldDB" id="A0AAW0P2Y6"/>
<dbReference type="Proteomes" id="UP001460270">
    <property type="component" value="Unassembled WGS sequence"/>
</dbReference>
<feature type="compositionally biased region" description="Basic and acidic residues" evidence="1">
    <location>
        <begin position="141"/>
        <end position="152"/>
    </location>
</feature>
<feature type="compositionally biased region" description="Basic and acidic residues" evidence="1">
    <location>
        <begin position="202"/>
        <end position="216"/>
    </location>
</feature>
<name>A0AAW0P2Y6_9GOBI</name>
<comment type="caution">
    <text evidence="2">The sequence shown here is derived from an EMBL/GenBank/DDBJ whole genome shotgun (WGS) entry which is preliminary data.</text>
</comment>
<protein>
    <submittedName>
        <fullName evidence="2">Uncharacterized protein</fullName>
    </submittedName>
</protein>
<organism evidence="2 3">
    <name type="scientific">Mugilogobius chulae</name>
    <name type="common">yellowstripe goby</name>
    <dbReference type="NCBI Taxonomy" id="88201"/>
    <lineage>
        <taxon>Eukaryota</taxon>
        <taxon>Metazoa</taxon>
        <taxon>Chordata</taxon>
        <taxon>Craniata</taxon>
        <taxon>Vertebrata</taxon>
        <taxon>Euteleostomi</taxon>
        <taxon>Actinopterygii</taxon>
        <taxon>Neopterygii</taxon>
        <taxon>Teleostei</taxon>
        <taxon>Neoteleostei</taxon>
        <taxon>Acanthomorphata</taxon>
        <taxon>Gobiaria</taxon>
        <taxon>Gobiiformes</taxon>
        <taxon>Gobioidei</taxon>
        <taxon>Gobiidae</taxon>
        <taxon>Gobionellinae</taxon>
        <taxon>Mugilogobius</taxon>
    </lineage>
</organism>